<name>A0A0E9TA73_ANGAN</name>
<accession>A0A0E9TA73</accession>
<sequence>MLSQPFERYHSGIQASAVPCVKMSGLTRNWSFYTRKPVTPSVLSARFFRCFDRDVSPAENL</sequence>
<reference evidence="1" key="1">
    <citation type="submission" date="2014-11" db="EMBL/GenBank/DDBJ databases">
        <authorList>
            <person name="Amaro Gonzalez C."/>
        </authorList>
    </citation>
    <scope>NUCLEOTIDE SEQUENCE</scope>
</reference>
<proteinExistence type="predicted"/>
<dbReference type="EMBL" id="GBXM01058056">
    <property type="protein sequence ID" value="JAH50521.1"/>
    <property type="molecule type" value="Transcribed_RNA"/>
</dbReference>
<reference evidence="1" key="2">
    <citation type="journal article" date="2015" name="Fish Shellfish Immunol.">
        <title>Early steps in the European eel (Anguilla anguilla)-Vibrio vulnificus interaction in the gills: Role of the RtxA13 toxin.</title>
        <authorList>
            <person name="Callol A."/>
            <person name="Pajuelo D."/>
            <person name="Ebbesson L."/>
            <person name="Teles M."/>
            <person name="MacKenzie S."/>
            <person name="Amaro C."/>
        </authorList>
    </citation>
    <scope>NUCLEOTIDE SEQUENCE</scope>
</reference>
<protein>
    <submittedName>
        <fullName evidence="1">Uncharacterized protein</fullName>
    </submittedName>
</protein>
<dbReference type="AlphaFoldDB" id="A0A0E9TA73"/>
<evidence type="ECO:0000313" key="1">
    <source>
        <dbReference type="EMBL" id="JAH50521.1"/>
    </source>
</evidence>
<organism evidence="1">
    <name type="scientific">Anguilla anguilla</name>
    <name type="common">European freshwater eel</name>
    <name type="synonym">Muraena anguilla</name>
    <dbReference type="NCBI Taxonomy" id="7936"/>
    <lineage>
        <taxon>Eukaryota</taxon>
        <taxon>Metazoa</taxon>
        <taxon>Chordata</taxon>
        <taxon>Craniata</taxon>
        <taxon>Vertebrata</taxon>
        <taxon>Euteleostomi</taxon>
        <taxon>Actinopterygii</taxon>
        <taxon>Neopterygii</taxon>
        <taxon>Teleostei</taxon>
        <taxon>Anguilliformes</taxon>
        <taxon>Anguillidae</taxon>
        <taxon>Anguilla</taxon>
    </lineage>
</organism>